<dbReference type="PANTHER" id="PTHR13593">
    <property type="match status" value="1"/>
</dbReference>
<reference evidence="2 4" key="1">
    <citation type="journal article" date="2008" name="Science">
        <title>The Physcomitrella genome reveals evolutionary insights into the conquest of land by plants.</title>
        <authorList>
            <person name="Rensing S."/>
            <person name="Lang D."/>
            <person name="Zimmer A."/>
            <person name="Terry A."/>
            <person name="Salamov A."/>
            <person name="Shapiro H."/>
            <person name="Nishiyama T."/>
            <person name="Perroud P.-F."/>
            <person name="Lindquist E."/>
            <person name="Kamisugi Y."/>
            <person name="Tanahashi T."/>
            <person name="Sakakibara K."/>
            <person name="Fujita T."/>
            <person name="Oishi K."/>
            <person name="Shin-I T."/>
            <person name="Kuroki Y."/>
            <person name="Toyoda A."/>
            <person name="Suzuki Y."/>
            <person name="Hashimoto A."/>
            <person name="Yamaguchi K."/>
            <person name="Sugano A."/>
            <person name="Kohara Y."/>
            <person name="Fujiyama A."/>
            <person name="Anterola A."/>
            <person name="Aoki S."/>
            <person name="Ashton N."/>
            <person name="Barbazuk W.B."/>
            <person name="Barker E."/>
            <person name="Bennetzen J."/>
            <person name="Bezanilla M."/>
            <person name="Blankenship R."/>
            <person name="Cho S.H."/>
            <person name="Dutcher S."/>
            <person name="Estelle M."/>
            <person name="Fawcett J.A."/>
            <person name="Gundlach H."/>
            <person name="Hanada K."/>
            <person name="Heyl A."/>
            <person name="Hicks K.A."/>
            <person name="Hugh J."/>
            <person name="Lohr M."/>
            <person name="Mayer K."/>
            <person name="Melkozernov A."/>
            <person name="Murata T."/>
            <person name="Nelson D."/>
            <person name="Pils B."/>
            <person name="Prigge M."/>
            <person name="Reiss B."/>
            <person name="Renner T."/>
            <person name="Rombauts S."/>
            <person name="Rushton P."/>
            <person name="Sanderfoot A."/>
            <person name="Schween G."/>
            <person name="Shiu S.-H."/>
            <person name="Stueber K."/>
            <person name="Theodoulou F.L."/>
            <person name="Tu H."/>
            <person name="Van de Peer Y."/>
            <person name="Verrier P.J."/>
            <person name="Waters E."/>
            <person name="Wood A."/>
            <person name="Yang L."/>
            <person name="Cove D."/>
            <person name="Cuming A."/>
            <person name="Hasebe M."/>
            <person name="Lucas S."/>
            <person name="Mishler D.B."/>
            <person name="Reski R."/>
            <person name="Grigoriev I."/>
            <person name="Quatrano R.S."/>
            <person name="Boore J.L."/>
        </authorList>
    </citation>
    <scope>NUCLEOTIDE SEQUENCE [LARGE SCALE GENOMIC DNA]</scope>
    <source>
        <strain evidence="3 4">cv. Gransden 2004</strain>
    </source>
</reference>
<dbReference type="PROSITE" id="PS50007">
    <property type="entry name" value="PIPLC_X_DOMAIN"/>
    <property type="match status" value="1"/>
</dbReference>
<accession>A0A2K1K6T3</accession>
<dbReference type="GO" id="GO:0006629">
    <property type="term" value="P:lipid metabolic process"/>
    <property type="evidence" value="ECO:0007669"/>
    <property type="project" value="InterPro"/>
</dbReference>
<protein>
    <recommendedName>
        <fullName evidence="5">Phosphatidylinositol-specific phospholipase C X domain-containing protein</fullName>
    </recommendedName>
</protein>
<gene>
    <name evidence="2" type="ORF">PHYPA_011381</name>
</gene>
<evidence type="ECO:0008006" key="5">
    <source>
        <dbReference type="Google" id="ProtNLM"/>
    </source>
</evidence>
<sequence length="394" mass="43738">MLAPSTMVRRTALLLVFLTFFNNGHAASDEDFSNLAILSPTDNPDNMLKLRGEGGLGTPCFSDSACASGLYCFACPAAGASGFQPKCTRCRITPTSAFPKNTSLPFNKYAWLTTHNSFAIFGSPSESGVPIITFFNQEDSVLEQLNNGVRGLMLDMYDFRNDIWLCHSFRGVCYDFTAFRPASKTLAEIKTFLDSNPTEVITIFIEDYVTSPNGLTSLFSKAGLMKYWMPVAAMPSYGRLWPTLQTMIQRNHRLLVFTQNSTKEATEGVAFQWRYTTENQYGDDGMNNSSCLKRGGSPAMSDMSRSLIVQNYFPSNPNPINACKHNSDGLFKMLSTCYAASGNRWSNYIAVDFYKRSTGGGAFRALDRLNGQMECGCEDVTKTCTVSHVWRTFV</sequence>
<evidence type="ECO:0000313" key="3">
    <source>
        <dbReference type="EnsemblPlants" id="Pp3c8_11300V3.1"/>
    </source>
</evidence>
<dbReference type="InParanoid" id="A0A2K1K6T3"/>
<evidence type="ECO:0000313" key="4">
    <source>
        <dbReference type="Proteomes" id="UP000006727"/>
    </source>
</evidence>
<dbReference type="Gene3D" id="3.20.20.190">
    <property type="entry name" value="Phosphatidylinositol (PI) phosphodiesterase"/>
    <property type="match status" value="1"/>
</dbReference>
<feature type="chain" id="PRO_5036319032" description="Phosphatidylinositol-specific phospholipase C X domain-containing protein" evidence="1">
    <location>
        <begin position="27"/>
        <end position="394"/>
    </location>
</feature>
<dbReference type="FunCoup" id="A0A2K1K6T3">
    <property type="interactions" value="964"/>
</dbReference>
<dbReference type="SUPFAM" id="SSF51695">
    <property type="entry name" value="PLC-like phosphodiesterases"/>
    <property type="match status" value="1"/>
</dbReference>
<evidence type="ECO:0000313" key="2">
    <source>
        <dbReference type="EMBL" id="PNR49485.1"/>
    </source>
</evidence>
<dbReference type="EMBL" id="ABEU02000008">
    <property type="protein sequence ID" value="PNR49485.1"/>
    <property type="molecule type" value="Genomic_DNA"/>
</dbReference>
<dbReference type="PANTHER" id="PTHR13593:SF140">
    <property type="entry name" value="PLC-LIKE PHOSPHODIESTERASE"/>
    <property type="match status" value="1"/>
</dbReference>
<dbReference type="Pfam" id="PF26178">
    <property type="entry name" value="PI-PLC_cat"/>
    <property type="match status" value="1"/>
</dbReference>
<dbReference type="InterPro" id="IPR017946">
    <property type="entry name" value="PLC-like_Pdiesterase_TIM-brl"/>
</dbReference>
<reference evidence="3" key="3">
    <citation type="submission" date="2020-12" db="UniProtKB">
        <authorList>
            <consortium name="EnsemblPlants"/>
        </authorList>
    </citation>
    <scope>IDENTIFICATION</scope>
</reference>
<dbReference type="STRING" id="3218.A0A2K1K6T3"/>
<reference evidence="2 4" key="2">
    <citation type="journal article" date="2018" name="Plant J.">
        <title>The Physcomitrella patens chromosome-scale assembly reveals moss genome structure and evolution.</title>
        <authorList>
            <person name="Lang D."/>
            <person name="Ullrich K.K."/>
            <person name="Murat F."/>
            <person name="Fuchs J."/>
            <person name="Jenkins J."/>
            <person name="Haas F.B."/>
            <person name="Piednoel M."/>
            <person name="Gundlach H."/>
            <person name="Van Bel M."/>
            <person name="Meyberg R."/>
            <person name="Vives C."/>
            <person name="Morata J."/>
            <person name="Symeonidi A."/>
            <person name="Hiss M."/>
            <person name="Muchero W."/>
            <person name="Kamisugi Y."/>
            <person name="Saleh O."/>
            <person name="Blanc G."/>
            <person name="Decker E.L."/>
            <person name="van Gessel N."/>
            <person name="Grimwood J."/>
            <person name="Hayes R.D."/>
            <person name="Graham S.W."/>
            <person name="Gunter L.E."/>
            <person name="McDaniel S.F."/>
            <person name="Hoernstein S.N.W."/>
            <person name="Larsson A."/>
            <person name="Li F.W."/>
            <person name="Perroud P.F."/>
            <person name="Phillips J."/>
            <person name="Ranjan P."/>
            <person name="Rokshar D.S."/>
            <person name="Rothfels C.J."/>
            <person name="Schneider L."/>
            <person name="Shu S."/>
            <person name="Stevenson D.W."/>
            <person name="Thummler F."/>
            <person name="Tillich M."/>
            <person name="Villarreal Aguilar J.C."/>
            <person name="Widiez T."/>
            <person name="Wong G.K."/>
            <person name="Wymore A."/>
            <person name="Zhang Y."/>
            <person name="Zimmer A.D."/>
            <person name="Quatrano R.S."/>
            <person name="Mayer K.F.X."/>
            <person name="Goodstein D."/>
            <person name="Casacuberta J.M."/>
            <person name="Vandepoele K."/>
            <person name="Reski R."/>
            <person name="Cuming A.C."/>
            <person name="Tuskan G.A."/>
            <person name="Maumus F."/>
            <person name="Salse J."/>
            <person name="Schmutz J."/>
            <person name="Rensing S.A."/>
        </authorList>
    </citation>
    <scope>NUCLEOTIDE SEQUENCE [LARGE SCALE GENOMIC DNA]</scope>
    <source>
        <strain evidence="3 4">cv. Gransden 2004</strain>
    </source>
</reference>
<dbReference type="InterPro" id="IPR051057">
    <property type="entry name" value="PI-PLC_domain"/>
</dbReference>
<dbReference type="Proteomes" id="UP000006727">
    <property type="component" value="Chromosome 8"/>
</dbReference>
<name>A0A2K1K6T3_PHYPA</name>
<organism evidence="2">
    <name type="scientific">Physcomitrium patens</name>
    <name type="common">Spreading-leaved earth moss</name>
    <name type="synonym">Physcomitrella patens</name>
    <dbReference type="NCBI Taxonomy" id="3218"/>
    <lineage>
        <taxon>Eukaryota</taxon>
        <taxon>Viridiplantae</taxon>
        <taxon>Streptophyta</taxon>
        <taxon>Embryophyta</taxon>
        <taxon>Bryophyta</taxon>
        <taxon>Bryophytina</taxon>
        <taxon>Bryopsida</taxon>
        <taxon>Funariidae</taxon>
        <taxon>Funariales</taxon>
        <taxon>Funariaceae</taxon>
        <taxon>Physcomitrium</taxon>
    </lineage>
</organism>
<dbReference type="EnsemblPlants" id="Pp3c8_11300V3.1">
    <property type="protein sequence ID" value="Pp3c8_11300V3.1"/>
    <property type="gene ID" value="Pp3c8_11300"/>
</dbReference>
<dbReference type="PaxDb" id="3218-PP1S62_51V6.1"/>
<keyword evidence="4" id="KW-1185">Reference proteome</keyword>
<dbReference type="GO" id="GO:0008081">
    <property type="term" value="F:phosphoric diester hydrolase activity"/>
    <property type="evidence" value="ECO:0000318"/>
    <property type="project" value="GO_Central"/>
</dbReference>
<dbReference type="AlphaFoldDB" id="A0A2K1K6T3"/>
<feature type="signal peptide" evidence="1">
    <location>
        <begin position="1"/>
        <end position="26"/>
    </location>
</feature>
<evidence type="ECO:0000256" key="1">
    <source>
        <dbReference type="SAM" id="SignalP"/>
    </source>
</evidence>
<keyword evidence="1" id="KW-0732">Signal</keyword>
<dbReference type="Gramene" id="Pp3c8_11300V3.1">
    <property type="protein sequence ID" value="Pp3c8_11300V3.1"/>
    <property type="gene ID" value="Pp3c8_11300"/>
</dbReference>
<dbReference type="CDD" id="cd08588">
    <property type="entry name" value="PI-PLCc_At5g67130_like"/>
    <property type="match status" value="1"/>
</dbReference>
<proteinExistence type="predicted"/>